<dbReference type="FunFam" id="3.40.50.300:FF:000421">
    <property type="entry name" value="Branched-chain amino acid ABC transporter ATP-binding protein"/>
    <property type="match status" value="1"/>
</dbReference>
<organism evidence="5 6">
    <name type="scientific">Candidatus Abyssobacteria bacterium SURF_17</name>
    <dbReference type="NCBI Taxonomy" id="2093361"/>
    <lineage>
        <taxon>Bacteria</taxon>
        <taxon>Pseudomonadati</taxon>
        <taxon>Candidatus Hydrogenedentota</taxon>
        <taxon>Candidatus Abyssobacteria</taxon>
    </lineage>
</organism>
<reference evidence="5 6" key="1">
    <citation type="journal article" date="2017" name="ISME J.">
        <title>Energy and carbon metabolisms in a deep terrestrial subsurface fluid microbial community.</title>
        <authorList>
            <person name="Momper L."/>
            <person name="Jungbluth S.P."/>
            <person name="Lee M.D."/>
            <person name="Amend J.P."/>
        </authorList>
    </citation>
    <scope>NUCLEOTIDE SEQUENCE [LARGE SCALE GENOMIC DNA]</scope>
    <source>
        <strain evidence="5">SURF_17</strain>
    </source>
</reference>
<dbReference type="GO" id="GO:0005524">
    <property type="term" value="F:ATP binding"/>
    <property type="evidence" value="ECO:0007669"/>
    <property type="project" value="UniProtKB-KW"/>
</dbReference>
<dbReference type="PANTHER" id="PTHR45772:SF7">
    <property type="entry name" value="AMINO ACID ABC TRANSPORTER ATP-BINDING PROTEIN"/>
    <property type="match status" value="1"/>
</dbReference>
<sequence length="259" mass="28570">MLEVNGLSKEFGGVIAVNDLSFRVVERQIKSIIGPNGAGKTTLFNLLTGLAPCTRGNITFLGKNICGLKPHVIAELGMSRSFQNVEIFDNMSILENVMLGRHCRTGCGVLNVALRRKRAVEEERKIREEALRQIETVGLDADPDASPASLPFGKRRLVEFARALATSPKLLLLDEPVSGLNIRETEQVAELIRRLRSSGITVMLVEHDMSVVMEISDDVLVMDYGTKIAEGKPRDVQRNEEVIARYLGQSRSNAESTKP</sequence>
<proteinExistence type="predicted"/>
<dbReference type="GO" id="GO:0016887">
    <property type="term" value="F:ATP hydrolysis activity"/>
    <property type="evidence" value="ECO:0007669"/>
    <property type="project" value="InterPro"/>
</dbReference>
<evidence type="ECO:0000256" key="1">
    <source>
        <dbReference type="ARBA" id="ARBA00022448"/>
    </source>
</evidence>
<evidence type="ECO:0000256" key="3">
    <source>
        <dbReference type="ARBA" id="ARBA00022840"/>
    </source>
</evidence>
<dbReference type="Proteomes" id="UP000285961">
    <property type="component" value="Unassembled WGS sequence"/>
</dbReference>
<gene>
    <name evidence="5" type="ORF">C4532_03190</name>
</gene>
<dbReference type="InterPro" id="IPR027417">
    <property type="entry name" value="P-loop_NTPase"/>
</dbReference>
<dbReference type="InterPro" id="IPR003439">
    <property type="entry name" value="ABC_transporter-like_ATP-bd"/>
</dbReference>
<accession>A0A419F6R0</accession>
<comment type="caution">
    <text evidence="5">The sequence shown here is derived from an EMBL/GenBank/DDBJ whole genome shotgun (WGS) entry which is preliminary data.</text>
</comment>
<dbReference type="Pfam" id="PF12399">
    <property type="entry name" value="BCA_ABC_TP_C"/>
    <property type="match status" value="1"/>
</dbReference>
<dbReference type="EMBL" id="QZKI01000020">
    <property type="protein sequence ID" value="RJP74096.1"/>
    <property type="molecule type" value="Genomic_DNA"/>
</dbReference>
<dbReference type="PROSITE" id="PS50893">
    <property type="entry name" value="ABC_TRANSPORTER_2"/>
    <property type="match status" value="1"/>
</dbReference>
<protein>
    <submittedName>
        <fullName evidence="5">ABC transporter ATP-binding protein</fullName>
    </submittedName>
</protein>
<dbReference type="InterPro" id="IPR051120">
    <property type="entry name" value="ABC_AA/LPS_Transport"/>
</dbReference>
<evidence type="ECO:0000256" key="2">
    <source>
        <dbReference type="ARBA" id="ARBA00022741"/>
    </source>
</evidence>
<dbReference type="SUPFAM" id="SSF52540">
    <property type="entry name" value="P-loop containing nucleoside triphosphate hydrolases"/>
    <property type="match status" value="1"/>
</dbReference>
<keyword evidence="1" id="KW-0813">Transport</keyword>
<keyword evidence="2" id="KW-0547">Nucleotide-binding</keyword>
<dbReference type="GO" id="GO:1903806">
    <property type="term" value="P:L-isoleucine import across plasma membrane"/>
    <property type="evidence" value="ECO:0007669"/>
    <property type="project" value="TreeGrafter"/>
</dbReference>
<dbReference type="GO" id="GO:1903805">
    <property type="term" value="P:L-valine import across plasma membrane"/>
    <property type="evidence" value="ECO:0007669"/>
    <property type="project" value="TreeGrafter"/>
</dbReference>
<dbReference type="GO" id="GO:0005304">
    <property type="term" value="F:L-valine transmembrane transporter activity"/>
    <property type="evidence" value="ECO:0007669"/>
    <property type="project" value="TreeGrafter"/>
</dbReference>
<dbReference type="GO" id="GO:0015192">
    <property type="term" value="F:L-phenylalanine transmembrane transporter activity"/>
    <property type="evidence" value="ECO:0007669"/>
    <property type="project" value="TreeGrafter"/>
</dbReference>
<feature type="domain" description="ABC transporter" evidence="4">
    <location>
        <begin position="2"/>
        <end position="249"/>
    </location>
</feature>
<dbReference type="GO" id="GO:0042941">
    <property type="term" value="P:D-alanine transmembrane transport"/>
    <property type="evidence" value="ECO:0007669"/>
    <property type="project" value="TreeGrafter"/>
</dbReference>
<dbReference type="GO" id="GO:0015808">
    <property type="term" value="P:L-alanine transport"/>
    <property type="evidence" value="ECO:0007669"/>
    <property type="project" value="TreeGrafter"/>
</dbReference>
<dbReference type="GO" id="GO:0005886">
    <property type="term" value="C:plasma membrane"/>
    <property type="evidence" value="ECO:0007669"/>
    <property type="project" value="TreeGrafter"/>
</dbReference>
<name>A0A419F6R0_9BACT</name>
<dbReference type="PANTHER" id="PTHR45772">
    <property type="entry name" value="CONSERVED COMPONENT OF ABC TRANSPORTER FOR NATURAL AMINO ACIDS-RELATED"/>
    <property type="match status" value="1"/>
</dbReference>
<dbReference type="SMART" id="SM00382">
    <property type="entry name" value="AAA"/>
    <property type="match status" value="1"/>
</dbReference>
<dbReference type="Pfam" id="PF00005">
    <property type="entry name" value="ABC_tran"/>
    <property type="match status" value="1"/>
</dbReference>
<dbReference type="AlphaFoldDB" id="A0A419F6R0"/>
<dbReference type="Gene3D" id="3.40.50.300">
    <property type="entry name" value="P-loop containing nucleotide triphosphate hydrolases"/>
    <property type="match status" value="1"/>
</dbReference>
<evidence type="ECO:0000313" key="5">
    <source>
        <dbReference type="EMBL" id="RJP74096.1"/>
    </source>
</evidence>
<evidence type="ECO:0000313" key="6">
    <source>
        <dbReference type="Proteomes" id="UP000285961"/>
    </source>
</evidence>
<dbReference type="InterPro" id="IPR003593">
    <property type="entry name" value="AAA+_ATPase"/>
</dbReference>
<dbReference type="GO" id="GO:0015188">
    <property type="term" value="F:L-isoleucine transmembrane transporter activity"/>
    <property type="evidence" value="ECO:0007669"/>
    <property type="project" value="TreeGrafter"/>
</dbReference>
<dbReference type="CDD" id="cd03219">
    <property type="entry name" value="ABC_Mj1267_LivG_branched"/>
    <property type="match status" value="1"/>
</dbReference>
<keyword evidence="3 5" id="KW-0067">ATP-binding</keyword>
<dbReference type="InterPro" id="IPR032823">
    <property type="entry name" value="BCA_ABC_TP_C"/>
</dbReference>
<evidence type="ECO:0000259" key="4">
    <source>
        <dbReference type="PROSITE" id="PS50893"/>
    </source>
</evidence>